<dbReference type="InterPro" id="IPR017854">
    <property type="entry name" value="Metalthion_dom_sf"/>
</dbReference>
<dbReference type="KEGG" id="acek:FLP30_10580"/>
<name>A0A5C1YR83_9PROT</name>
<evidence type="ECO:0000313" key="3">
    <source>
        <dbReference type="EMBL" id="QEO18118.1"/>
    </source>
</evidence>
<dbReference type="InterPro" id="IPR000518">
    <property type="entry name" value="Metalthion_fam14_prok"/>
</dbReference>
<dbReference type="RefSeq" id="WP_075624995.1">
    <property type="nucleotide sequence ID" value="NZ_CP043506.1"/>
</dbReference>
<evidence type="ECO:0000256" key="2">
    <source>
        <dbReference type="ARBA" id="ARBA00022851"/>
    </source>
</evidence>
<dbReference type="OrthoDB" id="468089at2"/>
<evidence type="ECO:0000256" key="1">
    <source>
        <dbReference type="ARBA" id="ARBA00022723"/>
    </source>
</evidence>
<dbReference type="AlphaFoldDB" id="A0A5C1YR83"/>
<dbReference type="Proteomes" id="UP000324536">
    <property type="component" value="Chromosome"/>
</dbReference>
<dbReference type="Gene3D" id="2.30.170.10">
    <property type="match status" value="1"/>
</dbReference>
<evidence type="ECO:0000313" key="4">
    <source>
        <dbReference type="Proteomes" id="UP000324536"/>
    </source>
</evidence>
<keyword evidence="1" id="KW-0479">Metal-binding</keyword>
<dbReference type="EMBL" id="CP043506">
    <property type="protein sequence ID" value="QEO18118.1"/>
    <property type="molecule type" value="Genomic_DNA"/>
</dbReference>
<dbReference type="Pfam" id="PF02069">
    <property type="entry name" value="Metallothio_Pro"/>
    <property type="match status" value="1"/>
</dbReference>
<dbReference type="GO" id="GO:0046872">
    <property type="term" value="F:metal ion binding"/>
    <property type="evidence" value="ECO:0007669"/>
    <property type="project" value="UniProtKB-KW"/>
</dbReference>
<organism evidence="3 4">
    <name type="scientific">Acetobacter vaccinii</name>
    <dbReference type="NCBI Taxonomy" id="2592655"/>
    <lineage>
        <taxon>Bacteria</taxon>
        <taxon>Pseudomonadati</taxon>
        <taxon>Pseudomonadota</taxon>
        <taxon>Alphaproteobacteria</taxon>
        <taxon>Acetobacterales</taxon>
        <taxon>Acetobacteraceae</taxon>
        <taxon>Acetobacter</taxon>
    </lineage>
</organism>
<protein>
    <submittedName>
        <fullName evidence="3">Metallothionein</fullName>
    </submittedName>
</protein>
<proteinExistence type="predicted"/>
<dbReference type="SUPFAM" id="SSF57868">
    <property type="entry name" value="Metallothionein"/>
    <property type="match status" value="1"/>
</dbReference>
<accession>A0A5C1YR83</accession>
<keyword evidence="4" id="KW-1185">Reference proteome</keyword>
<dbReference type="PRINTS" id="PR00859">
    <property type="entry name" value="MTPROKARYOTE"/>
</dbReference>
<reference evidence="3 4" key="1">
    <citation type="submission" date="2019-09" db="EMBL/GenBank/DDBJ databases">
        <title>Genome sequencing of strain KACC 21233.</title>
        <authorList>
            <person name="Heo J."/>
            <person name="Kim S.-J."/>
            <person name="Kim J.-S."/>
            <person name="Hong S.-B."/>
            <person name="Kwon S.-W."/>
        </authorList>
    </citation>
    <scope>NUCLEOTIDE SEQUENCE [LARGE SCALE GENOMIC DNA]</scope>
    <source>
        <strain evidence="3 4">KACC 21233</strain>
    </source>
</reference>
<keyword evidence="2" id="KW-0480">Metal-thiolate cluster</keyword>
<sequence>MSVTVESVKCACPDCVCVVSVNNGVEKDGRIYCDEACATHHKDGAGCHHAGCACHG</sequence>
<gene>
    <name evidence="3" type="ORF">FLP30_10580</name>
</gene>